<evidence type="ECO:0000256" key="2">
    <source>
        <dbReference type="SAM" id="Phobius"/>
    </source>
</evidence>
<feature type="transmembrane region" description="Helical" evidence="2">
    <location>
        <begin position="213"/>
        <end position="231"/>
    </location>
</feature>
<accession>A0A935CCF4</accession>
<comment type="caution">
    <text evidence="4">The sequence shown here is derived from an EMBL/GenBank/DDBJ whole genome shotgun (WGS) entry which is preliminary data.</text>
</comment>
<feature type="domain" description="Low molecular weight protein antigen 6 PH" evidence="3">
    <location>
        <begin position="77"/>
        <end position="113"/>
    </location>
</feature>
<evidence type="ECO:0000256" key="1">
    <source>
        <dbReference type="SAM" id="MobiDB-lite"/>
    </source>
</evidence>
<dbReference type="InterPro" id="IPR019692">
    <property type="entry name" value="CFP-6_PH"/>
</dbReference>
<feature type="compositionally biased region" description="Gly residues" evidence="1">
    <location>
        <begin position="12"/>
        <end position="22"/>
    </location>
</feature>
<feature type="region of interest" description="Disordered" evidence="1">
    <location>
        <begin position="1"/>
        <end position="24"/>
    </location>
</feature>
<feature type="transmembrane region" description="Helical" evidence="2">
    <location>
        <begin position="35"/>
        <end position="52"/>
    </location>
</feature>
<dbReference type="EMBL" id="JADIXZ010000001">
    <property type="protein sequence ID" value="MBK6299510.1"/>
    <property type="molecule type" value="Genomic_DNA"/>
</dbReference>
<sequence length="232" mass="24258">MSAFTPAPGGPPDGSGGPGGSDSGHLVHVLRPRGSVFLGIVAIVAASVMLAFSGGAGLGFIGAMALLATWSFVLLVRPHVRVSIEGVAVHNPFRRTFVPWRVLEDAGSRWNLELYAAERTIRVWAISNPMIRPRVGMSLGFGPIGAPRAPGDAAASADPFAKAKAEGAQRHGATSAPAAARLIEAAREDWLEAVDEGIVAEPPNPQIVARWDLWDIALVVVPAIFILVAVLT</sequence>
<evidence type="ECO:0000313" key="5">
    <source>
        <dbReference type="Proteomes" id="UP000718281"/>
    </source>
</evidence>
<dbReference type="Pfam" id="PF10756">
    <property type="entry name" value="bPH_6"/>
    <property type="match status" value="1"/>
</dbReference>
<keyword evidence="2" id="KW-0472">Membrane</keyword>
<organism evidence="4 5">
    <name type="scientific">Candidatus Phosphoribacter hodrii</name>
    <dbReference type="NCBI Taxonomy" id="2953743"/>
    <lineage>
        <taxon>Bacteria</taxon>
        <taxon>Bacillati</taxon>
        <taxon>Actinomycetota</taxon>
        <taxon>Actinomycetes</taxon>
        <taxon>Micrococcales</taxon>
        <taxon>Dermatophilaceae</taxon>
        <taxon>Candidatus Phosphoribacter</taxon>
    </lineage>
</organism>
<keyword evidence="2" id="KW-0812">Transmembrane</keyword>
<reference evidence="4 5" key="1">
    <citation type="submission" date="2020-10" db="EMBL/GenBank/DDBJ databases">
        <title>Connecting structure to function with the recovery of over 1000 high-quality activated sludge metagenome-assembled genomes encoding full-length rRNA genes using long-read sequencing.</title>
        <authorList>
            <person name="Singleton C.M."/>
            <person name="Petriglieri F."/>
            <person name="Kristensen J.M."/>
            <person name="Kirkegaard R.H."/>
            <person name="Michaelsen T.Y."/>
            <person name="Andersen M.H."/>
            <person name="Karst S.M."/>
            <person name="Dueholm M.S."/>
            <person name="Nielsen P.H."/>
            <person name="Albertsen M."/>
        </authorList>
    </citation>
    <scope>NUCLEOTIDE SEQUENCE [LARGE SCALE GENOMIC DNA]</scope>
    <source>
        <strain evidence="4">AalE_18-Q3-R2-46_BAT3C.188</strain>
    </source>
</reference>
<protein>
    <submittedName>
        <fullName evidence="4">PH domain-containing protein</fullName>
    </submittedName>
</protein>
<evidence type="ECO:0000313" key="4">
    <source>
        <dbReference type="EMBL" id="MBK6299510.1"/>
    </source>
</evidence>
<dbReference type="AlphaFoldDB" id="A0A935CCF4"/>
<gene>
    <name evidence="4" type="ORF">IPF40_00165</name>
</gene>
<name>A0A935CCF4_9MICO</name>
<dbReference type="Proteomes" id="UP000718281">
    <property type="component" value="Unassembled WGS sequence"/>
</dbReference>
<evidence type="ECO:0000259" key="3">
    <source>
        <dbReference type="Pfam" id="PF10756"/>
    </source>
</evidence>
<proteinExistence type="predicted"/>
<keyword evidence="2" id="KW-1133">Transmembrane helix</keyword>
<feature type="transmembrane region" description="Helical" evidence="2">
    <location>
        <begin position="58"/>
        <end position="76"/>
    </location>
</feature>